<dbReference type="Pfam" id="PF05620">
    <property type="entry name" value="TMEM208_SND2"/>
    <property type="match status" value="1"/>
</dbReference>
<evidence type="ECO:0000313" key="10">
    <source>
        <dbReference type="Proteomes" id="UP000276776"/>
    </source>
</evidence>
<dbReference type="EMBL" id="UYYF01004287">
    <property type="protein sequence ID" value="VDN01504.1"/>
    <property type="molecule type" value="Genomic_DNA"/>
</dbReference>
<keyword evidence="4 8" id="KW-0812">Transmembrane</keyword>
<dbReference type="InterPro" id="IPR008506">
    <property type="entry name" value="SND2/TMEM208"/>
</dbReference>
<dbReference type="AlphaFoldDB" id="A0A0N5CVR3"/>
<reference evidence="9 10" key="2">
    <citation type="submission" date="2018-11" db="EMBL/GenBank/DDBJ databases">
        <authorList>
            <consortium name="Pathogen Informatics"/>
        </authorList>
    </citation>
    <scope>NUCLEOTIDE SEQUENCE [LARGE SCALE GENOMIC DNA]</scope>
</reference>
<accession>A0A0N5CVR3</accession>
<dbReference type="GO" id="GO:0005789">
    <property type="term" value="C:endoplasmic reticulum membrane"/>
    <property type="evidence" value="ECO:0007669"/>
    <property type="project" value="UniProtKB-SubCell"/>
</dbReference>
<evidence type="ECO:0000256" key="2">
    <source>
        <dbReference type="ARBA" id="ARBA00009950"/>
    </source>
</evidence>
<evidence type="ECO:0000256" key="5">
    <source>
        <dbReference type="ARBA" id="ARBA00022824"/>
    </source>
</evidence>
<keyword evidence="7 8" id="KW-0472">Membrane</keyword>
<evidence type="ECO:0000256" key="7">
    <source>
        <dbReference type="ARBA" id="ARBA00023136"/>
    </source>
</evidence>
<evidence type="ECO:0000256" key="8">
    <source>
        <dbReference type="SAM" id="Phobius"/>
    </source>
</evidence>
<feature type="transmembrane region" description="Helical" evidence="8">
    <location>
        <begin position="114"/>
        <end position="139"/>
    </location>
</feature>
<keyword evidence="6 8" id="KW-1133">Transmembrane helix</keyword>
<dbReference type="GO" id="GO:0006624">
    <property type="term" value="P:vacuolar protein processing"/>
    <property type="evidence" value="ECO:0007669"/>
    <property type="project" value="TreeGrafter"/>
</dbReference>
<dbReference type="OrthoDB" id="10012212at2759"/>
<dbReference type="OMA" id="WFFAQPE"/>
<comment type="similarity">
    <text evidence="2">Belongs to the TMEM208 family.</text>
</comment>
<reference evidence="11" key="1">
    <citation type="submission" date="2017-02" db="UniProtKB">
        <authorList>
            <consortium name="WormBaseParasite"/>
        </authorList>
    </citation>
    <scope>IDENTIFICATION</scope>
</reference>
<comment type="subcellular location">
    <subcellularLocation>
        <location evidence="1">Endoplasmic reticulum membrane</location>
        <topology evidence="1">Multi-pass membrane protein</topology>
    </subcellularLocation>
</comment>
<organism evidence="11">
    <name type="scientific">Thelazia callipaeda</name>
    <name type="common">Oriental eyeworm</name>
    <name type="synonym">Parasitic nematode</name>
    <dbReference type="NCBI Taxonomy" id="103827"/>
    <lineage>
        <taxon>Eukaryota</taxon>
        <taxon>Metazoa</taxon>
        <taxon>Ecdysozoa</taxon>
        <taxon>Nematoda</taxon>
        <taxon>Chromadorea</taxon>
        <taxon>Rhabditida</taxon>
        <taxon>Spirurina</taxon>
        <taxon>Spiruromorpha</taxon>
        <taxon>Thelazioidea</taxon>
        <taxon>Thelaziidae</taxon>
        <taxon>Thelazia</taxon>
    </lineage>
</organism>
<dbReference type="STRING" id="103827.A0A0N5CVR3"/>
<evidence type="ECO:0000256" key="3">
    <source>
        <dbReference type="ARBA" id="ARBA00015033"/>
    </source>
</evidence>
<dbReference type="GO" id="GO:0005773">
    <property type="term" value="C:vacuole"/>
    <property type="evidence" value="ECO:0007669"/>
    <property type="project" value="GOC"/>
</dbReference>
<feature type="transmembrane region" description="Helical" evidence="8">
    <location>
        <begin position="43"/>
        <end position="63"/>
    </location>
</feature>
<dbReference type="PANTHER" id="PTHR13505">
    <property type="entry name" value="TRANSMEMBRANE PROTEIN 208"/>
    <property type="match status" value="1"/>
</dbReference>
<dbReference type="WBParaSite" id="TCLT_0000441101-mRNA-1">
    <property type="protein sequence ID" value="TCLT_0000441101-mRNA-1"/>
    <property type="gene ID" value="TCLT_0000441101"/>
</dbReference>
<evidence type="ECO:0000313" key="9">
    <source>
        <dbReference type="EMBL" id="VDN01504.1"/>
    </source>
</evidence>
<dbReference type="Proteomes" id="UP000276776">
    <property type="component" value="Unassembled WGS sequence"/>
</dbReference>
<evidence type="ECO:0000256" key="4">
    <source>
        <dbReference type="ARBA" id="ARBA00022692"/>
    </source>
</evidence>
<sequence>MNIGAKSGKAATRGQKQIHEENRTVLLHYSVASLLSSVSNLFILQRFGFSICSILQGVAILTMRSMAHCRRNDKGQVTDAGLDLNQPDAFGENCKDVVIVCSLVATIAAFWSRIFWLLFIIPAYIVYKLWVTILAPWFFAEPVEQEGNEKRLKRREKRLRKA</sequence>
<keyword evidence="5" id="KW-0256">Endoplasmic reticulum</keyword>
<evidence type="ECO:0000313" key="11">
    <source>
        <dbReference type="WBParaSite" id="TCLT_0000441101-mRNA-1"/>
    </source>
</evidence>
<name>A0A0N5CVR3_THECL</name>
<evidence type="ECO:0000256" key="6">
    <source>
        <dbReference type="ARBA" id="ARBA00022989"/>
    </source>
</evidence>
<protein>
    <recommendedName>
        <fullName evidence="3">Transmembrane protein 208</fullName>
    </recommendedName>
</protein>
<proteinExistence type="inferred from homology"/>
<evidence type="ECO:0000256" key="1">
    <source>
        <dbReference type="ARBA" id="ARBA00004477"/>
    </source>
</evidence>
<gene>
    <name evidence="9" type="ORF">TCLT_LOCUS4400</name>
</gene>
<dbReference type="PANTHER" id="PTHR13505:SF7">
    <property type="entry name" value="TRANSMEMBRANE PROTEIN 208"/>
    <property type="match status" value="1"/>
</dbReference>
<keyword evidence="10" id="KW-1185">Reference proteome</keyword>